<feature type="domain" description="Bacterial Ig-like" evidence="2">
    <location>
        <begin position="1348"/>
        <end position="1439"/>
    </location>
</feature>
<reference evidence="4" key="1">
    <citation type="submission" date="2017-02" db="EMBL/GenBank/DDBJ databases">
        <authorList>
            <person name="Varghese N."/>
            <person name="Submissions S."/>
        </authorList>
    </citation>
    <scope>NUCLEOTIDE SEQUENCE [LARGE SCALE GENOMIC DNA]</scope>
    <source>
        <strain evidence="4">DSM 22224</strain>
    </source>
</reference>
<proteinExistence type="predicted"/>
<dbReference type="GO" id="GO:0016020">
    <property type="term" value="C:membrane"/>
    <property type="evidence" value="ECO:0007669"/>
    <property type="project" value="InterPro"/>
</dbReference>
<dbReference type="InterPro" id="IPR026341">
    <property type="entry name" value="T9SS_type_B"/>
</dbReference>
<keyword evidence="4" id="KW-1185">Reference proteome</keyword>
<sequence length="2660" mass="275883">MHIPTLIRSGWSCLLWCLLLVMPASAQFSVTDFSNTPLQTAITRDKFNNIYSIAYSAGSSCSVITKFLNGSTGNLNWIYTSPSYVPYDDYYWGIAVNANGDVYFTASDGGIGFGRVMRLRFNGTDYLPVETVRSGTGYINLAFDQQENLIVMEEDGASGIARLMKYAKGNESGAGTVLYDGMQNTTFTSHPTGLAVDKNNTIYFTGFWDFSNKNNIYRLKNGETVPTKHGSGTYTSLTCDDAGYLYAVDAGSGNGASGVIWRFDPETMWPSYLQSGISATISNNDPPQLPWGIMVDRASSTIYYNQYTSPGIRKLTATPVTVTEMSLMNNSPTNAASVRYKVAFNPTLTSTPPKEAFSVSTTGSIAAATVTQVQSYPGYYTVDVSTGTGDGTLALVLTGNNMINPVNSAPVTASAYAIDRTPPSGALMINNGAAYTNNTTVTLDVTASDASSGVTMAFSNDGVTYSAAQPLTPLVTWSLPPADGKKTVYMKVQDQTGNYQIIQKDITLDTQAPLVTITTGPPTSTSSTQAAFAFMANESASFEARLDGSTPSATTSPLVLTGMSVGTHVLEIRATDPAGNQSAWKPYSWTVETSPAVTGLNVPVDGYYNAGTSLDFSVTFSSPVMVTGTPFLPVGIGAATVEARYTGGTGTNTLTFSYTVQPGDEGTAGIAIGTDIQLNGGTIQSTAGTGALLTLGTPPDLSGVKVHTAAPTVVLTTGAPAKVNAPFIVTLTFSEPVTGLAKEDFQVSNGEVTGLQGANNLFVATIGNFADGPVEVLLPANVAVNIAGTGNSASNKITVTADQQKPAVTLVAVPPNGYYHVGDDISFDVSFDEDIVMNTGGGAPYLELTIGSAVKQATCQGNNAPNKLSFSYKVAPGDRDMDGIAVGNLQLNGATIRDQVGNDAILTLNNVGNTVAVRVNTTMPTCVLSLEKTVYSQPFRLTLSFSEPVVGLSVSDLNILNVTVSDQLKVNDSTFTFLLAPTPTREGPYSLYLPMGTVQQKEGDNINLPSNTLTFTWDVTPPKVTSVAVPADGYYRTGKPLDFYVTMSEPVTITGRPTLPVIIGSKTILADYISNTSGTVFLFRYIVQNGDMDMDGIAVGSGLALNNGTLEDAAGNGALPALQNVGSTSQVKVYTAVPSVTLGTTAVSPLNHDFTITAVFSEKMDGLLASAFNAANADISNLQTTDNITYTAQVKPRQSGNVDISLPANAATNIAGTGNSASNTLNVTYDATPPQANSVDVPSAGVYAAGRVMNFSVWYNEPVIVTGSPYLAVTVGNKAGLARYIGAGGNDRLFFVYQVIPGDMDADGITLDNTIQLNGGTIKDAAGNDADLTLQGIPSMTGVLVNAATPTVTLSTAAASPVSSAFTITATFSEAVTGLTGAAFQVTNGTLSNLATADNQTYTATITPSIDGTVIVTLPADVVTNNANTGNTASNTLTLAYDATKPEITSIAVPRDNYYIAGEPLNFVANFSEGVAVTGLPSIPVIIGAETVQATYTSGSGTNALTFVYVVKNGDNDMDGISVGAALQLNGGTVKDVAGNNTLPGFNNVGNTSRVFVNTRQPGVTINTAATSPITQAFLLKITFSEAVTGFAESNIDVINGNASQLLTSDNITYTALITPSDGVLTIMVPAGVVRSVAGNANTASNILNLQADMTAPVVTSVGVPSPGYYNAGQQLNFVLNMSEPVTATAATQLTVYIGGAIVPATLTGGTGTTTLEFSCTVQDGFMDMDGITLGRVLNGIVKDIAGNAASPILVNIGNTSGVFVNTQHPTVSVTTTAVSPVRQPFPVTITFSEAVTGFTTGGIHINNGTAGVLQTTDNITYTTMITPSADGNVTVQVPAGMALNVGQNDNVASNMLSLQAKITAPLVARVDAPANGYYTTGQPLNFKVTMSEPVTVTGTPSIPVIIGSQTVQATYAGGTGTATLQFSYTVQNGDMDMNGITLGTGIQLNAGTLKDAAGNNANLTLNNVGNTSGVFVNTQRPSVVISTAAVSPVRQPFLMTITFSEAVNGFTATGITTMNAVVSQLQTIDNITYTALVTPSADGPLTLLVPSGIARNIAGNDNQASNTILLTADVTAPMVINVSVPSNGTYKAGQSLNFSAQLSEPVNVTGVPSMPLTIGTQTVQATYIGGTGTATLQFLYVVQQGDMDPDGIGVGNAIALNGGAMKDAAGNNAVPALQQVPATSGVLVKTNRPAVTLSSASSGRINRPFTVDLTFADPVHGLTVAALQVTNGVASQLQTTDNIHYSVLITPAADGNVAVQLPAGVVSDDAGNGNLASNQLGLQYDATAPAIGQQSFDIDDNSPAGTLVGQLQGTDASGTVQGWTLVADGSGGALSLAAGGRITVKDNTLLRAVAGKTITLKVTASDGLNTSAAVPVTVKVRISYVNKQPVMDPVADVYLCATSAVQTIQLTGVSPVEADQHYTITLAASQPYFDILKADVVTNTIRYQLKPGIGGGSAAVTITMKDDGGTDNGGKDTYSQTFFLTVNPLPGVSISSDKGGTISKGDIVMLTATGAAAYSWKPAGGTSGSLQEPTLTVKPTADATYQVTGTSAAGCSAMATISIRVTDDYKLDATNLLTPNGDGKNDRWIIRNLDSYPDNEVKIFDRAGRLVYQRRNYSNDWDGTLNGHPLAEGTYYYVLTVNGTSRVWKGFITIIRNDQ</sequence>
<feature type="signal peptide" evidence="1">
    <location>
        <begin position="1"/>
        <end position="26"/>
    </location>
</feature>
<accession>A0A1T4SKM0</accession>
<evidence type="ECO:0000313" key="3">
    <source>
        <dbReference type="EMBL" id="SKA28713.1"/>
    </source>
</evidence>
<keyword evidence="1" id="KW-0732">Signal</keyword>
<dbReference type="OrthoDB" id="355609at2"/>
<dbReference type="PANTHER" id="PTHR34677">
    <property type="match status" value="1"/>
</dbReference>
<dbReference type="InterPro" id="IPR044048">
    <property type="entry name" value="Big_12"/>
</dbReference>
<evidence type="ECO:0000259" key="2">
    <source>
        <dbReference type="Pfam" id="PF19078"/>
    </source>
</evidence>
<dbReference type="STRING" id="634771.SAMN04488128_10320"/>
<feature type="domain" description="Bacterial Ig-like" evidence="2">
    <location>
        <begin position="1979"/>
        <end position="2067"/>
    </location>
</feature>
<gene>
    <name evidence="3" type="ORF">SAMN04488128_10320</name>
</gene>
<feature type="chain" id="PRO_5011961868" evidence="1">
    <location>
        <begin position="27"/>
        <end position="2660"/>
    </location>
</feature>
<feature type="domain" description="Bacterial Ig-like" evidence="2">
    <location>
        <begin position="2191"/>
        <end position="2281"/>
    </location>
</feature>
<evidence type="ECO:0000313" key="4">
    <source>
        <dbReference type="Proteomes" id="UP000190367"/>
    </source>
</evidence>
<organism evidence="3 4">
    <name type="scientific">Chitinophaga eiseniae</name>
    <dbReference type="NCBI Taxonomy" id="634771"/>
    <lineage>
        <taxon>Bacteria</taxon>
        <taxon>Pseudomonadati</taxon>
        <taxon>Bacteroidota</taxon>
        <taxon>Chitinophagia</taxon>
        <taxon>Chitinophagales</taxon>
        <taxon>Chitinophagaceae</taxon>
        <taxon>Chitinophaga</taxon>
    </lineage>
</organism>
<dbReference type="InterPro" id="IPR013783">
    <property type="entry name" value="Ig-like_fold"/>
</dbReference>
<dbReference type="PANTHER" id="PTHR34677:SF3">
    <property type="entry name" value="BACTERIAL IG-LIKE DOMAIN-CONTAINING PROTEIN"/>
    <property type="match status" value="1"/>
</dbReference>
<dbReference type="EMBL" id="FUWZ01000003">
    <property type="protein sequence ID" value="SKA28713.1"/>
    <property type="molecule type" value="Genomic_DNA"/>
</dbReference>
<evidence type="ECO:0000256" key="1">
    <source>
        <dbReference type="SAM" id="SignalP"/>
    </source>
</evidence>
<feature type="domain" description="Bacterial Ig-like" evidence="2">
    <location>
        <begin position="708"/>
        <end position="798"/>
    </location>
</feature>
<dbReference type="Pfam" id="PF19078">
    <property type="entry name" value="Big_12"/>
    <property type="match status" value="7"/>
</dbReference>
<dbReference type="GO" id="GO:0005509">
    <property type="term" value="F:calcium ion binding"/>
    <property type="evidence" value="ECO:0007669"/>
    <property type="project" value="InterPro"/>
</dbReference>
<dbReference type="SUPFAM" id="SSF101898">
    <property type="entry name" value="NHL repeat"/>
    <property type="match status" value="1"/>
</dbReference>
<dbReference type="Pfam" id="PF13585">
    <property type="entry name" value="CHU_C"/>
    <property type="match status" value="1"/>
</dbReference>
<dbReference type="NCBIfam" id="TIGR04131">
    <property type="entry name" value="Bac_Flav_CTERM"/>
    <property type="match status" value="1"/>
</dbReference>
<dbReference type="Proteomes" id="UP000190367">
    <property type="component" value="Unassembled WGS sequence"/>
</dbReference>
<dbReference type="InterPro" id="IPR015919">
    <property type="entry name" value="Cadherin-like_sf"/>
</dbReference>
<dbReference type="CDD" id="cd11304">
    <property type="entry name" value="Cadherin_repeat"/>
    <property type="match status" value="1"/>
</dbReference>
<protein>
    <submittedName>
        <fullName evidence="3">Gliding motility-associated C-terminal domain-containing protein</fullName>
    </submittedName>
</protein>
<feature type="domain" description="Bacterial Ig-like" evidence="2">
    <location>
        <begin position="1767"/>
        <end position="1858"/>
    </location>
</feature>
<dbReference type="SUPFAM" id="SSF49313">
    <property type="entry name" value="Cadherin-like"/>
    <property type="match status" value="1"/>
</dbReference>
<name>A0A1T4SKM0_9BACT</name>
<feature type="domain" description="Bacterial Ig-like" evidence="2">
    <location>
        <begin position="1559"/>
        <end position="1649"/>
    </location>
</feature>
<dbReference type="RefSeq" id="WP_078670399.1">
    <property type="nucleotide sequence ID" value="NZ_FUWZ01000003.1"/>
</dbReference>
<dbReference type="Gene3D" id="2.60.40.10">
    <property type="entry name" value="Immunoglobulins"/>
    <property type="match status" value="1"/>
</dbReference>
<feature type="domain" description="Bacterial Ig-like" evidence="2">
    <location>
        <begin position="1135"/>
        <end position="1228"/>
    </location>
</feature>